<comment type="caution">
    <text evidence="1">The sequence shown here is derived from an EMBL/GenBank/DDBJ whole genome shotgun (WGS) entry which is preliminary data.</text>
</comment>
<sequence>MNELVNSRGAGLPIVQVAWVVDDLERAMSQWLKRGVGPFFTLDVDLPNVLYRGQPSSLIMSLAMAQAGPVQIELIQQIGEEPSVYTEGATCGAAGFHHLCRALGAYDETVATLRDEGIVIVTEARFGENGPRFCYADTRDTLGCYLEIADDSEVGRRMYAIVDDVGKTWNGQDPIRRLEPLLA</sequence>
<dbReference type="AlphaFoldDB" id="A0A086PBY0"/>
<accession>A0A086PBY0</accession>
<dbReference type="eggNOG" id="COG0346">
    <property type="taxonomic scope" value="Bacteria"/>
</dbReference>
<dbReference type="OrthoDB" id="9792173at2"/>
<dbReference type="STRING" id="76947.GCA_002080435_04083"/>
<proteinExistence type="predicted"/>
<protein>
    <submittedName>
        <fullName evidence="1">Methylmalonyl-CoA epimerase</fullName>
    </submittedName>
</protein>
<dbReference type="RefSeq" id="WP_051908095.1">
    <property type="nucleotide sequence ID" value="NZ_BCZD01000023.1"/>
</dbReference>
<organism evidence="1 2">
    <name type="scientific">Sphingobium herbicidovorans (strain ATCC 700291 / DSM 11019 / CCUG 56400 / KCTC 2939 / LMG 18315 / NBRC 16415 / MH)</name>
    <name type="common">Sphingomonas herbicidovorans</name>
    <dbReference type="NCBI Taxonomy" id="1219045"/>
    <lineage>
        <taxon>Bacteria</taxon>
        <taxon>Pseudomonadati</taxon>
        <taxon>Pseudomonadota</taxon>
        <taxon>Alphaproteobacteria</taxon>
        <taxon>Sphingomonadales</taxon>
        <taxon>Sphingomonadaceae</taxon>
        <taxon>Sphingobium</taxon>
    </lineage>
</organism>
<dbReference type="InterPro" id="IPR029068">
    <property type="entry name" value="Glyas_Bleomycin-R_OHBP_Dase"/>
</dbReference>
<gene>
    <name evidence="1" type="ORF">BV98_001265</name>
</gene>
<dbReference type="Gene3D" id="3.10.180.10">
    <property type="entry name" value="2,3-Dihydroxybiphenyl 1,2-Dioxygenase, domain 1"/>
    <property type="match status" value="1"/>
</dbReference>
<evidence type="ECO:0000313" key="1">
    <source>
        <dbReference type="EMBL" id="KFG90898.1"/>
    </source>
</evidence>
<name>A0A086PBY0_SPHHM</name>
<reference evidence="1" key="1">
    <citation type="submission" date="2014-08" db="EMBL/GenBank/DDBJ databases">
        <title>Draft genome sequences of Sphingobium herbicidovorans.</title>
        <authorList>
            <person name="Gan H.M."/>
            <person name="Gan H.Y."/>
            <person name="Savka M.A."/>
        </authorList>
    </citation>
    <scope>NUCLEOTIDE SEQUENCE [LARGE SCALE GENOMIC DNA]</scope>
    <source>
        <strain evidence="1">NBRC 16415</strain>
    </source>
</reference>
<evidence type="ECO:0000313" key="2">
    <source>
        <dbReference type="Proteomes" id="UP000024284"/>
    </source>
</evidence>
<dbReference type="SUPFAM" id="SSF54593">
    <property type="entry name" value="Glyoxalase/Bleomycin resistance protein/Dihydroxybiphenyl dioxygenase"/>
    <property type="match status" value="1"/>
</dbReference>
<dbReference type="EMBL" id="JFZA02000008">
    <property type="protein sequence ID" value="KFG90898.1"/>
    <property type="molecule type" value="Genomic_DNA"/>
</dbReference>
<dbReference type="Proteomes" id="UP000024284">
    <property type="component" value="Unassembled WGS sequence"/>
</dbReference>
<dbReference type="Pfam" id="PF13669">
    <property type="entry name" value="Glyoxalase_4"/>
    <property type="match status" value="1"/>
</dbReference>
<keyword evidence="2" id="KW-1185">Reference proteome</keyword>